<keyword evidence="5 7" id="KW-1133">Transmembrane helix</keyword>
<proteinExistence type="inferred from homology"/>
<evidence type="ECO:0000256" key="8">
    <source>
        <dbReference type="RuleBase" id="RU003639"/>
    </source>
</evidence>
<dbReference type="InterPro" id="IPR000440">
    <property type="entry name" value="NADH_UbQ/plastoQ_OxRdtase_su3"/>
</dbReference>
<comment type="subcellular location">
    <subcellularLocation>
        <location evidence="7 8">Cell membrane</location>
        <topology evidence="7 8">Multi-pass membrane protein</topology>
    </subcellularLocation>
    <subcellularLocation>
        <location evidence="1">Membrane</location>
        <topology evidence="1">Multi-pass membrane protein</topology>
    </subcellularLocation>
</comment>
<keyword evidence="7 8" id="KW-0520">NAD</keyword>
<dbReference type="EC" id="7.1.1.-" evidence="7"/>
<dbReference type="PANTHER" id="PTHR11058">
    <property type="entry name" value="NADH-UBIQUINONE OXIDOREDUCTASE CHAIN 3"/>
    <property type="match status" value="1"/>
</dbReference>
<keyword evidence="7" id="KW-1003">Cell membrane</keyword>
<evidence type="ECO:0000256" key="7">
    <source>
        <dbReference type="HAMAP-Rule" id="MF_01394"/>
    </source>
</evidence>
<dbReference type="RefSeq" id="WP_332919462.1">
    <property type="nucleotide sequence ID" value="NZ_AP025292.1"/>
</dbReference>
<dbReference type="InterPro" id="IPR038430">
    <property type="entry name" value="NDAH_ubi_oxred_su3_sf"/>
</dbReference>
<evidence type="ECO:0000256" key="1">
    <source>
        <dbReference type="ARBA" id="ARBA00004141"/>
    </source>
</evidence>
<accession>A0ABM7VHE7</accession>
<keyword evidence="4 7" id="KW-0812">Transmembrane</keyword>
<organism evidence="9 10">
    <name type="scientific">Persicobacter psychrovividus</name>
    <dbReference type="NCBI Taxonomy" id="387638"/>
    <lineage>
        <taxon>Bacteria</taxon>
        <taxon>Pseudomonadati</taxon>
        <taxon>Bacteroidota</taxon>
        <taxon>Cytophagia</taxon>
        <taxon>Cytophagales</taxon>
        <taxon>Persicobacteraceae</taxon>
        <taxon>Persicobacter</taxon>
    </lineage>
</organism>
<keyword evidence="10" id="KW-1185">Reference proteome</keyword>
<name>A0ABM7VHE7_9BACT</name>
<dbReference type="EMBL" id="AP025292">
    <property type="protein sequence ID" value="BDD00379.1"/>
    <property type="molecule type" value="Genomic_DNA"/>
</dbReference>
<comment type="similarity">
    <text evidence="2 7 8">Belongs to the complex I subunit 3 family.</text>
</comment>
<evidence type="ECO:0000256" key="5">
    <source>
        <dbReference type="ARBA" id="ARBA00022989"/>
    </source>
</evidence>
<dbReference type="InterPro" id="IPR023043">
    <property type="entry name" value="NAD(P)H_OxRDtase_bac/plastid"/>
</dbReference>
<evidence type="ECO:0000256" key="2">
    <source>
        <dbReference type="ARBA" id="ARBA00008472"/>
    </source>
</evidence>
<keyword evidence="7 8" id="KW-0874">Quinone</keyword>
<evidence type="ECO:0000313" key="10">
    <source>
        <dbReference type="Proteomes" id="UP001354989"/>
    </source>
</evidence>
<evidence type="ECO:0000256" key="4">
    <source>
        <dbReference type="ARBA" id="ARBA00022692"/>
    </source>
</evidence>
<dbReference type="HAMAP" id="MF_01394">
    <property type="entry name" value="NDH1_NuoA"/>
    <property type="match status" value="1"/>
</dbReference>
<evidence type="ECO:0000313" key="9">
    <source>
        <dbReference type="EMBL" id="BDD00379.1"/>
    </source>
</evidence>
<feature type="transmembrane region" description="Helical" evidence="7">
    <location>
        <begin position="64"/>
        <end position="88"/>
    </location>
</feature>
<evidence type="ECO:0000256" key="6">
    <source>
        <dbReference type="ARBA" id="ARBA00023136"/>
    </source>
</evidence>
<dbReference type="Proteomes" id="UP001354989">
    <property type="component" value="Chromosome"/>
</dbReference>
<dbReference type="Pfam" id="PF00507">
    <property type="entry name" value="Oxidored_q4"/>
    <property type="match status" value="1"/>
</dbReference>
<reference evidence="9 10" key="1">
    <citation type="submission" date="2021-12" db="EMBL/GenBank/DDBJ databases">
        <title>Genome sequencing of bacteria with rrn-lacking chromosome and rrn-plasmid.</title>
        <authorList>
            <person name="Anda M."/>
            <person name="Iwasaki W."/>
        </authorList>
    </citation>
    <scope>NUCLEOTIDE SEQUENCE [LARGE SCALE GENOMIC DNA]</scope>
    <source>
        <strain evidence="9 10">NBRC 101262</strain>
    </source>
</reference>
<protein>
    <recommendedName>
        <fullName evidence="7">NADH-quinone oxidoreductase subunit A</fullName>
        <ecNumber evidence="7">7.1.1.-</ecNumber>
    </recommendedName>
    <alternativeName>
        <fullName evidence="7">NADH dehydrogenase I subunit A</fullName>
    </alternativeName>
    <alternativeName>
        <fullName evidence="7">NDH-1 subunit A</fullName>
    </alternativeName>
    <alternativeName>
        <fullName evidence="7">NUO1</fullName>
    </alternativeName>
</protein>
<feature type="transmembrane region" description="Helical" evidence="7">
    <location>
        <begin position="100"/>
        <end position="124"/>
    </location>
</feature>
<evidence type="ECO:0000256" key="3">
    <source>
        <dbReference type="ARBA" id="ARBA00022448"/>
    </source>
</evidence>
<keyword evidence="6 7" id="KW-0472">Membrane</keyword>
<dbReference type="PANTHER" id="PTHR11058:SF9">
    <property type="entry name" value="NADH-UBIQUINONE OXIDOREDUCTASE CHAIN 3"/>
    <property type="match status" value="1"/>
</dbReference>
<keyword evidence="7" id="KW-1278">Translocase</keyword>
<sequence>MIATQVSAFGEVLLYIIGSALFVMLTYFGSWLFRPDRPNEEKNTTYESGEDTVGSAWGQFNMRFYIIALLFILFEVEIVFLFPWATVFGDKNLIAETNGLWGWFAITEMMLFIFILALGLAYVWGKGFLDWEKPEVKLPKANSRVPEEMYERLNDQY</sequence>
<comment type="catalytic activity">
    <reaction evidence="7 8">
        <text>a quinone + NADH + 5 H(+)(in) = a quinol + NAD(+) + 4 H(+)(out)</text>
        <dbReference type="Rhea" id="RHEA:57888"/>
        <dbReference type="ChEBI" id="CHEBI:15378"/>
        <dbReference type="ChEBI" id="CHEBI:24646"/>
        <dbReference type="ChEBI" id="CHEBI:57540"/>
        <dbReference type="ChEBI" id="CHEBI:57945"/>
        <dbReference type="ChEBI" id="CHEBI:132124"/>
    </reaction>
</comment>
<gene>
    <name evidence="7 9" type="primary">nuoA</name>
    <name evidence="9" type="ORF">PEPS_26590</name>
</gene>
<comment type="subunit">
    <text evidence="7">NDH-1 is composed of 14 different subunits. Subunits NuoA, H, J, K, L, M, N constitute the membrane sector of the complex.</text>
</comment>
<comment type="function">
    <text evidence="7">NDH-1 shuttles electrons from NADH, via FMN and iron-sulfur (Fe-S) centers, to quinones in the respiratory chain. The immediate electron acceptor for the enzyme in this species is believed to be a menaquinone. Couples the redox reaction to proton translocation (for every two electrons transferred, four hydrogen ions are translocated across the cytoplasmic membrane), and thus conserves the redox energy in a proton gradient.</text>
</comment>
<feature type="transmembrane region" description="Helical" evidence="7">
    <location>
        <begin position="12"/>
        <end position="33"/>
    </location>
</feature>
<keyword evidence="3 7" id="KW-0813">Transport</keyword>
<dbReference type="Gene3D" id="1.20.58.1610">
    <property type="entry name" value="NADH:ubiquinone/plastoquinone oxidoreductase, chain 3"/>
    <property type="match status" value="1"/>
</dbReference>